<proteinExistence type="predicted"/>
<protein>
    <submittedName>
        <fullName evidence="1">Uncharacterized protein</fullName>
    </submittedName>
</protein>
<evidence type="ECO:0000313" key="1">
    <source>
        <dbReference type="EMBL" id="GAA4240873.1"/>
    </source>
</evidence>
<keyword evidence="2" id="KW-1185">Reference proteome</keyword>
<dbReference type="RefSeq" id="WP_233900543.1">
    <property type="nucleotide sequence ID" value="NZ_BAABCB010000004.1"/>
</dbReference>
<organism evidence="1 2">
    <name type="scientific">Winogradskyella damuponensis</name>
    <dbReference type="NCBI Taxonomy" id="943939"/>
    <lineage>
        <taxon>Bacteria</taxon>
        <taxon>Pseudomonadati</taxon>
        <taxon>Bacteroidota</taxon>
        <taxon>Flavobacteriia</taxon>
        <taxon>Flavobacteriales</taxon>
        <taxon>Flavobacteriaceae</taxon>
        <taxon>Winogradskyella</taxon>
    </lineage>
</organism>
<comment type="caution">
    <text evidence="1">The sequence shown here is derived from an EMBL/GenBank/DDBJ whole genome shotgun (WGS) entry which is preliminary data.</text>
</comment>
<reference evidence="2" key="1">
    <citation type="journal article" date="2019" name="Int. J. Syst. Evol. Microbiol.">
        <title>The Global Catalogue of Microorganisms (GCM) 10K type strain sequencing project: providing services to taxonomists for standard genome sequencing and annotation.</title>
        <authorList>
            <consortium name="The Broad Institute Genomics Platform"/>
            <consortium name="The Broad Institute Genome Sequencing Center for Infectious Disease"/>
            <person name="Wu L."/>
            <person name="Ma J."/>
        </authorList>
    </citation>
    <scope>NUCLEOTIDE SEQUENCE [LARGE SCALE GENOMIC DNA]</scope>
    <source>
        <strain evidence="2">JCM 17633</strain>
    </source>
</reference>
<sequence length="246" mass="28961">MNEEIKSNLEYLFNINYNNIKSISLEKIIDNIIIEEAETYVINLDGSVTKGLDKIEKTKLLNAKNNSELITAFESVKKMKFNEKEIISEFKTDILNSITELKNKIDSENKGFKNQIIFLEYDYEPRAYFCGFGKGEYPILKKPEYFEFNFREELYAGIGKVDYSKIWKKLTSINKILEDLDIDQLVWESELYQNLLNSVKFKTYLFLHKAFEEIGIKSFKGIEIEKPLMIYGNEHDCESINIYSYE</sequence>
<dbReference type="EMBL" id="BAABCB010000004">
    <property type="protein sequence ID" value="GAA4240873.1"/>
    <property type="molecule type" value="Genomic_DNA"/>
</dbReference>
<evidence type="ECO:0000313" key="2">
    <source>
        <dbReference type="Proteomes" id="UP001501682"/>
    </source>
</evidence>
<gene>
    <name evidence="1" type="ORF">GCM10022292_05060</name>
</gene>
<accession>A0ABP8CLM5</accession>
<dbReference type="Proteomes" id="UP001501682">
    <property type="component" value="Unassembled WGS sequence"/>
</dbReference>
<name>A0ABP8CLM5_9FLAO</name>